<feature type="compositionally biased region" description="Low complexity" evidence="1">
    <location>
        <begin position="40"/>
        <end position="56"/>
    </location>
</feature>
<reference evidence="2 3" key="1">
    <citation type="submission" date="2015-07" db="EMBL/GenBank/DDBJ databases">
        <authorList>
            <person name="Noorani M."/>
        </authorList>
    </citation>
    <scope>NUCLEOTIDE SEQUENCE [LARGE SCALE GENOMIC DNA]</scope>
    <source>
        <strain evidence="2 3">NRRL B-24567</strain>
    </source>
</reference>
<comment type="caution">
    <text evidence="2">The sequence shown here is derived from an EMBL/GenBank/DDBJ whole genome shotgun (WGS) entry which is preliminary data.</text>
</comment>
<organism evidence="2 3">
    <name type="scientific">Streptomyces caelestis</name>
    <dbReference type="NCBI Taxonomy" id="36816"/>
    <lineage>
        <taxon>Bacteria</taxon>
        <taxon>Bacillati</taxon>
        <taxon>Actinomycetota</taxon>
        <taxon>Actinomycetes</taxon>
        <taxon>Kitasatosporales</taxon>
        <taxon>Streptomycetaceae</taxon>
        <taxon>Streptomyces</taxon>
    </lineage>
</organism>
<dbReference type="AlphaFoldDB" id="A0A0M9X9Z5"/>
<keyword evidence="3" id="KW-1185">Reference proteome</keyword>
<evidence type="ECO:0000313" key="2">
    <source>
        <dbReference type="EMBL" id="KOT41635.1"/>
    </source>
</evidence>
<sequence length="98" mass="10412">MTRHERLYADGAYAPKGYRRRSTRRVHEPAEEYGLGPTGTGTPRRVRAVGPAGPAGSPAFGPNRLTLLEERSSASGDPIGSRISGTRSDGAPHRDDAA</sequence>
<protein>
    <submittedName>
        <fullName evidence="2">Uncharacterized protein</fullName>
    </submittedName>
</protein>
<dbReference type="Proteomes" id="UP000037773">
    <property type="component" value="Unassembled WGS sequence"/>
</dbReference>
<accession>A0A0M9X9Z5</accession>
<name>A0A0M9X9Z5_9ACTN</name>
<feature type="region of interest" description="Disordered" evidence="1">
    <location>
        <begin position="1"/>
        <end position="98"/>
    </location>
</feature>
<dbReference type="EMBL" id="LGCN01000096">
    <property type="protein sequence ID" value="KOT41635.1"/>
    <property type="molecule type" value="Genomic_DNA"/>
</dbReference>
<gene>
    <name evidence="2" type="ORF">ADK41_09790</name>
</gene>
<dbReference type="PATRIC" id="fig|36816.3.peg.2112"/>
<evidence type="ECO:0000256" key="1">
    <source>
        <dbReference type="SAM" id="MobiDB-lite"/>
    </source>
</evidence>
<proteinExistence type="predicted"/>
<evidence type="ECO:0000313" key="3">
    <source>
        <dbReference type="Proteomes" id="UP000037773"/>
    </source>
</evidence>